<dbReference type="CDD" id="cd00371">
    <property type="entry name" value="HMA"/>
    <property type="match status" value="1"/>
</dbReference>
<keyword evidence="10" id="KW-1185">Reference proteome</keyword>
<dbReference type="AlphaFoldDB" id="A0AAD2E840"/>
<evidence type="ECO:0000313" key="9">
    <source>
        <dbReference type="EMBL" id="CAI9779758.1"/>
    </source>
</evidence>
<evidence type="ECO:0000256" key="4">
    <source>
        <dbReference type="ARBA" id="ARBA00023289"/>
    </source>
</evidence>
<name>A0AAD2E840_9LAMI</name>
<evidence type="ECO:0000256" key="5">
    <source>
        <dbReference type="ARBA" id="ARBA00024045"/>
    </source>
</evidence>
<feature type="compositionally biased region" description="Gly residues" evidence="7">
    <location>
        <begin position="301"/>
        <end position="314"/>
    </location>
</feature>
<comment type="similarity">
    <text evidence="5">Belongs to the HIPP family.</text>
</comment>
<dbReference type="Gene3D" id="3.30.70.100">
    <property type="match status" value="1"/>
</dbReference>
<feature type="region of interest" description="Disordered" evidence="7">
    <location>
        <begin position="212"/>
        <end position="265"/>
    </location>
</feature>
<evidence type="ECO:0000256" key="3">
    <source>
        <dbReference type="ARBA" id="ARBA00022723"/>
    </source>
</evidence>
<reference evidence="9" key="1">
    <citation type="submission" date="2023-05" db="EMBL/GenBank/DDBJ databases">
        <authorList>
            <person name="Huff M."/>
        </authorList>
    </citation>
    <scope>NUCLEOTIDE SEQUENCE</scope>
</reference>
<evidence type="ECO:0000256" key="7">
    <source>
        <dbReference type="SAM" id="MobiDB-lite"/>
    </source>
</evidence>
<evidence type="ECO:0000256" key="2">
    <source>
        <dbReference type="ARBA" id="ARBA00022481"/>
    </source>
</evidence>
<feature type="region of interest" description="Disordered" evidence="7">
    <location>
        <begin position="1"/>
        <end position="22"/>
    </location>
</feature>
<accession>A0AAD2E840</accession>
<proteinExistence type="inferred from homology"/>
<evidence type="ECO:0000259" key="8">
    <source>
        <dbReference type="PROSITE" id="PS50846"/>
    </source>
</evidence>
<dbReference type="Pfam" id="PF00403">
    <property type="entry name" value="HMA"/>
    <property type="match status" value="1"/>
</dbReference>
<dbReference type="FunFam" id="3.30.70.100:FF:000008">
    <property type="entry name" value="Copper transport protein ATOX1"/>
    <property type="match status" value="1"/>
</dbReference>
<dbReference type="GO" id="GO:0016020">
    <property type="term" value="C:membrane"/>
    <property type="evidence" value="ECO:0007669"/>
    <property type="project" value="UniProtKB-SubCell"/>
</dbReference>
<dbReference type="SUPFAM" id="SSF55008">
    <property type="entry name" value="HMA, heavy metal-associated domain"/>
    <property type="match status" value="1"/>
</dbReference>
<keyword evidence="3" id="KW-0479">Metal-binding</keyword>
<dbReference type="GO" id="GO:0009626">
    <property type="term" value="P:plant-type hypersensitive response"/>
    <property type="evidence" value="ECO:0007669"/>
    <property type="project" value="UniProtKB-KW"/>
</dbReference>
<dbReference type="InterPro" id="IPR006121">
    <property type="entry name" value="HMA_dom"/>
</dbReference>
<dbReference type="PANTHER" id="PTHR45868:SF80">
    <property type="entry name" value="F15K9.8-RELATED"/>
    <property type="match status" value="1"/>
</dbReference>
<dbReference type="GO" id="GO:0046872">
    <property type="term" value="F:metal ion binding"/>
    <property type="evidence" value="ECO:0007669"/>
    <property type="project" value="UniProtKB-KW"/>
</dbReference>
<protein>
    <recommendedName>
        <fullName evidence="8">HMA domain-containing protein</fullName>
    </recommendedName>
</protein>
<dbReference type="Proteomes" id="UP000834106">
    <property type="component" value="Chromosome 17"/>
</dbReference>
<dbReference type="PANTHER" id="PTHR45868">
    <property type="entry name" value="HEAVY METAL-ASSOCIATED ISOPRENYLATED PLANT PROTEIN 33-RELATED"/>
    <property type="match status" value="1"/>
</dbReference>
<evidence type="ECO:0000256" key="6">
    <source>
        <dbReference type="SAM" id="Coils"/>
    </source>
</evidence>
<comment type="subcellular location">
    <subcellularLocation>
        <location evidence="1">Membrane</location>
        <topology evidence="1">Peripheral membrane protein</topology>
    </subcellularLocation>
</comment>
<dbReference type="Gene3D" id="1.20.58.130">
    <property type="match status" value="1"/>
</dbReference>
<keyword evidence="4" id="KW-0636">Prenylation</keyword>
<dbReference type="EMBL" id="OU503052">
    <property type="protein sequence ID" value="CAI9779758.1"/>
    <property type="molecule type" value="Genomic_DNA"/>
</dbReference>
<evidence type="ECO:0000313" key="10">
    <source>
        <dbReference type="Proteomes" id="UP000834106"/>
    </source>
</evidence>
<dbReference type="PROSITE" id="PS50846">
    <property type="entry name" value="HMA_2"/>
    <property type="match status" value="1"/>
</dbReference>
<keyword evidence="6" id="KW-0175">Coiled coil</keyword>
<feature type="region of interest" description="Disordered" evidence="7">
    <location>
        <begin position="281"/>
        <end position="347"/>
    </location>
</feature>
<dbReference type="InterPro" id="IPR036163">
    <property type="entry name" value="HMA_dom_sf"/>
</dbReference>
<keyword evidence="4" id="KW-0449">Lipoprotein</keyword>
<feature type="coiled-coil region" evidence="6">
    <location>
        <begin position="30"/>
        <end position="100"/>
    </location>
</feature>
<keyword evidence="2" id="KW-0488">Methylation</keyword>
<feature type="compositionally biased region" description="Basic and acidic residues" evidence="7">
    <location>
        <begin position="212"/>
        <end position="238"/>
    </location>
</feature>
<gene>
    <name evidence="9" type="ORF">FPE_LOCUS27188</name>
</gene>
<evidence type="ECO:0000256" key="1">
    <source>
        <dbReference type="ARBA" id="ARBA00004170"/>
    </source>
</evidence>
<feature type="domain" description="HMA" evidence="8">
    <location>
        <begin position="152"/>
        <end position="215"/>
    </location>
</feature>
<organism evidence="9 10">
    <name type="scientific">Fraxinus pennsylvanica</name>
    <dbReference type="NCBI Taxonomy" id="56036"/>
    <lineage>
        <taxon>Eukaryota</taxon>
        <taxon>Viridiplantae</taxon>
        <taxon>Streptophyta</taxon>
        <taxon>Embryophyta</taxon>
        <taxon>Tracheophyta</taxon>
        <taxon>Spermatophyta</taxon>
        <taxon>Magnoliopsida</taxon>
        <taxon>eudicotyledons</taxon>
        <taxon>Gunneridae</taxon>
        <taxon>Pentapetalae</taxon>
        <taxon>asterids</taxon>
        <taxon>lamiids</taxon>
        <taxon>Lamiales</taxon>
        <taxon>Oleaceae</taxon>
        <taxon>Oleeae</taxon>
        <taxon>Fraxinus</taxon>
    </lineage>
</organism>
<sequence>MENSDSTASVPPPAPLSVKKENVMPINPKIAELTESRQELLTRIQKLKEDLQGWRTKLDTQVKVYRDELSELKNSLNTEVEQLRSDFRELKTTLQQQQEDVTTSLRNLGLQDVSAEAKETEVPIVEKTDEKAQDIPIGDNGPAEQPLPALQYQTWVLKVSIHCPGCKTKVKKVLQAIEGVYTTNIDAQQQKVTVTGNIDAQTLIKKLMKNGKHAELWPEKPAGKEKKSGKSDKPKNSDEEVEENPAENNPEVKISNSSPAVNGGPTVKFVGVDTVLESKSPENVVGGEKFPEVEQKSHPNGGAGGGGGGGQGGGKNKKKKKGQKGNNNNNSGSGGAPANIGLGIPNMGSTQVVDQTNLSSSFQNVIHYPSSYGPQEAYVVSYNATYPTAGASTPSYYMPVSSPYLYGHAQSEGYQAISTPLDSLEILSDENPNGCYIM</sequence>